<sequence length="187" mass="21091">MNHYIDIRLRPDPEFSAAHLMAALFSKLHRLLAQRSELQIAVSFPLIEQQHAGLGGLMRLFGDAKTLDGLMAEPWLLGMRDHSEVGAIALVPDHARYRQLKRVQAKSSPERLRRRSIKCLGISEQEAKARIPDSAAKWLNLPYLQLQSGSTGQRFRLFLELGPLQEAPQPGLFNRYGLSPSATIPWF</sequence>
<keyword evidence="2" id="KW-1185">Reference proteome</keyword>
<dbReference type="Pfam" id="PF09618">
    <property type="entry name" value="Cas_Csy4"/>
    <property type="match status" value="1"/>
</dbReference>
<evidence type="ECO:0000313" key="1">
    <source>
        <dbReference type="EMBL" id="ROQ25751.1"/>
    </source>
</evidence>
<comment type="caution">
    <text evidence="1">The sequence shown here is derived from an EMBL/GenBank/DDBJ whole genome shotgun (WGS) entry which is preliminary data.</text>
</comment>
<dbReference type="RefSeq" id="WP_123421526.1">
    <property type="nucleotide sequence ID" value="NZ_RJUL01000005.1"/>
</dbReference>
<dbReference type="STRING" id="584787.GCA_001247655_02815"/>
<organism evidence="1 2">
    <name type="scientific">Gallaecimonas pentaromativorans</name>
    <dbReference type="NCBI Taxonomy" id="584787"/>
    <lineage>
        <taxon>Bacteria</taxon>
        <taxon>Pseudomonadati</taxon>
        <taxon>Pseudomonadota</taxon>
        <taxon>Gammaproteobacteria</taxon>
        <taxon>Enterobacterales</taxon>
        <taxon>Gallaecimonadaceae</taxon>
        <taxon>Gallaecimonas</taxon>
    </lineage>
</organism>
<dbReference type="Proteomes" id="UP000268033">
    <property type="component" value="Unassembled WGS sequence"/>
</dbReference>
<accession>A0A3N1PEK4</accession>
<dbReference type="Gene3D" id="3.30.70.2540">
    <property type="entry name" value="CRISPR-associated endoribonuclease Cas6/Csy4"/>
    <property type="match status" value="1"/>
</dbReference>
<dbReference type="GO" id="GO:0004519">
    <property type="term" value="F:endonuclease activity"/>
    <property type="evidence" value="ECO:0007669"/>
    <property type="project" value="InterPro"/>
</dbReference>
<dbReference type="InterPro" id="IPR013396">
    <property type="entry name" value="CRISPR-assoc_prot_Csy4"/>
</dbReference>
<dbReference type="AlphaFoldDB" id="A0A3N1PEK4"/>
<dbReference type="GO" id="GO:0043571">
    <property type="term" value="P:maintenance of CRISPR repeat elements"/>
    <property type="evidence" value="ECO:0007669"/>
    <property type="project" value="InterPro"/>
</dbReference>
<dbReference type="InterPro" id="IPR042564">
    <property type="entry name" value="CRISPR-Cas6/Csy4_sf"/>
</dbReference>
<dbReference type="NCBIfam" id="TIGR02563">
    <property type="entry name" value="cas_Csy4"/>
    <property type="match status" value="1"/>
</dbReference>
<gene>
    <name evidence="1" type="ORF">EDC28_10560</name>
</gene>
<proteinExistence type="predicted"/>
<evidence type="ECO:0000313" key="2">
    <source>
        <dbReference type="Proteomes" id="UP000268033"/>
    </source>
</evidence>
<reference evidence="1 2" key="1">
    <citation type="submission" date="2018-11" db="EMBL/GenBank/DDBJ databases">
        <title>Genomic Encyclopedia of Type Strains, Phase IV (KMG-IV): sequencing the most valuable type-strain genomes for metagenomic binning, comparative biology and taxonomic classification.</title>
        <authorList>
            <person name="Goeker M."/>
        </authorList>
    </citation>
    <scope>NUCLEOTIDE SEQUENCE [LARGE SCALE GENOMIC DNA]</scope>
    <source>
        <strain evidence="1 2">DSM 21945</strain>
    </source>
</reference>
<name>A0A3N1PEK4_9GAMM</name>
<dbReference type="CDD" id="cd09739">
    <property type="entry name" value="Cas6_I-F"/>
    <property type="match status" value="1"/>
</dbReference>
<dbReference type="EMBL" id="RJUL01000005">
    <property type="protein sequence ID" value="ROQ25751.1"/>
    <property type="molecule type" value="Genomic_DNA"/>
</dbReference>
<protein>
    <submittedName>
        <fullName evidence="1">CRISPR-associated Csy4 family protein</fullName>
    </submittedName>
</protein>